<dbReference type="EMBL" id="CP030941">
    <property type="protein sequence ID" value="UUP16346.1"/>
    <property type="molecule type" value="Genomic_DNA"/>
</dbReference>
<protein>
    <submittedName>
        <fullName evidence="2">Chromate reductase</fullName>
        <ecNumber evidence="2">1.6.5.2</ecNumber>
    </submittedName>
</protein>
<dbReference type="GO" id="GO:0003955">
    <property type="term" value="F:NAD(P)H dehydrogenase (quinone) activity"/>
    <property type="evidence" value="ECO:0007669"/>
    <property type="project" value="UniProtKB-EC"/>
</dbReference>
<organism evidence="2 3">
    <name type="scientific">Nitratireductor thuwali</name>
    <dbReference type="NCBI Taxonomy" id="2267699"/>
    <lineage>
        <taxon>Bacteria</taxon>
        <taxon>Pseudomonadati</taxon>
        <taxon>Pseudomonadota</taxon>
        <taxon>Alphaproteobacteria</taxon>
        <taxon>Hyphomicrobiales</taxon>
        <taxon>Phyllobacteriaceae</taxon>
        <taxon>Nitratireductor</taxon>
    </lineage>
</organism>
<accession>A0ABY5MKD6</accession>
<keyword evidence="2" id="KW-0560">Oxidoreductase</keyword>
<dbReference type="Gene3D" id="3.40.50.360">
    <property type="match status" value="1"/>
</dbReference>
<evidence type="ECO:0000313" key="3">
    <source>
        <dbReference type="Proteomes" id="UP001342418"/>
    </source>
</evidence>
<evidence type="ECO:0000313" key="2">
    <source>
        <dbReference type="EMBL" id="UUP16346.1"/>
    </source>
</evidence>
<dbReference type="Proteomes" id="UP001342418">
    <property type="component" value="Chromosome"/>
</dbReference>
<dbReference type="SUPFAM" id="SSF52218">
    <property type="entry name" value="Flavoproteins"/>
    <property type="match status" value="1"/>
</dbReference>
<dbReference type="InterPro" id="IPR005025">
    <property type="entry name" value="FMN_Rdtase-like_dom"/>
</dbReference>
<evidence type="ECO:0000259" key="1">
    <source>
        <dbReference type="Pfam" id="PF03358"/>
    </source>
</evidence>
<reference evidence="2 3" key="1">
    <citation type="submission" date="2018-07" db="EMBL/GenBank/DDBJ databases">
        <title>Genome sequence of Nitratireductor thuwali#1536.</title>
        <authorList>
            <person name="Michoud G."/>
            <person name="Merlino G."/>
            <person name="Sefrji F.O."/>
            <person name="Daffonchio D."/>
        </authorList>
    </citation>
    <scope>NUCLEOTIDE SEQUENCE [LARGE SCALE GENOMIC DNA]</scope>
    <source>
        <strain evidence="3">Nit1536</strain>
    </source>
</reference>
<dbReference type="EC" id="1.6.5.2" evidence="2"/>
<feature type="domain" description="NADPH-dependent FMN reductase-like" evidence="1">
    <location>
        <begin position="3"/>
        <end position="146"/>
    </location>
</feature>
<name>A0ABY5MKD6_9HYPH</name>
<gene>
    <name evidence="2" type="ORF">NTH_00792</name>
</gene>
<sequence>MKKIAVLVGSNRKESVNLKFARALEKLAAGRLAFDYLDLSVLPMYNDDHMDPFPETARSMKSRIEAADGVLLVTPEYNRSVPPLLKNAIDWASRPYGKNSWVAKPAAIVGASPGVIGTAAAQIHLRSIMVGLGTVLMGRPEVYLHMKPGLIDDRNNITDPETEAFLRGFIDNLTDWVLAEKRAAA</sequence>
<dbReference type="PANTHER" id="PTHR30543:SF21">
    <property type="entry name" value="NAD(P)H-DEPENDENT FMN REDUCTASE LOT6"/>
    <property type="match status" value="1"/>
</dbReference>
<proteinExistence type="predicted"/>
<dbReference type="Pfam" id="PF03358">
    <property type="entry name" value="FMN_red"/>
    <property type="match status" value="1"/>
</dbReference>
<dbReference type="InterPro" id="IPR029039">
    <property type="entry name" value="Flavoprotein-like_sf"/>
</dbReference>
<dbReference type="RefSeq" id="WP_338528780.1">
    <property type="nucleotide sequence ID" value="NZ_CP030941.1"/>
</dbReference>
<keyword evidence="3" id="KW-1185">Reference proteome</keyword>
<dbReference type="PANTHER" id="PTHR30543">
    <property type="entry name" value="CHROMATE REDUCTASE"/>
    <property type="match status" value="1"/>
</dbReference>
<dbReference type="InterPro" id="IPR050712">
    <property type="entry name" value="NAD(P)H-dep_reductase"/>
</dbReference>